<dbReference type="EMBL" id="LN614830">
    <property type="protein sequence ID" value="CEG61761.1"/>
    <property type="molecule type" value="Genomic_DNA"/>
</dbReference>
<protein>
    <submittedName>
        <fullName evidence="3">SnoaL-like domain-containing protein</fullName>
    </submittedName>
</protein>
<feature type="domain" description="SnoaL-like" evidence="1">
    <location>
        <begin position="10"/>
        <end position="127"/>
    </location>
</feature>
<sequence length="140" mass="15910">MKIRESHAQQLFLDFCEGYKARDLPRLLTLFTNNSNVWGSGLDEYRVGLEQIEAQLQRDWSQTDAGAIEIISFIPTSNEALWAAAVCKAKVTIAGQEYVFEHFRGTIIVEKENGNWKIAHMHASFPDYRNGDGNSFPTKQ</sequence>
<gene>
    <name evidence="2" type="ORF">LMI_2497</name>
    <name evidence="3" type="ORF">SAMN02982997_01137</name>
</gene>
<evidence type="ECO:0000259" key="1">
    <source>
        <dbReference type="Pfam" id="PF13474"/>
    </source>
</evidence>
<proteinExistence type="predicted"/>
<dbReference type="KEGG" id="tmc:LMI_2497"/>
<dbReference type="PATRIC" id="fig|451.8.peg.2760"/>
<dbReference type="OrthoDB" id="9812295at2"/>
<evidence type="ECO:0000313" key="2">
    <source>
        <dbReference type="EMBL" id="CEG61761.1"/>
    </source>
</evidence>
<evidence type="ECO:0000313" key="3">
    <source>
        <dbReference type="EMBL" id="SCY22702.1"/>
    </source>
</evidence>
<dbReference type="Gene3D" id="3.10.450.50">
    <property type="match status" value="1"/>
</dbReference>
<evidence type="ECO:0000313" key="4">
    <source>
        <dbReference type="Proteomes" id="UP000032414"/>
    </source>
</evidence>
<dbReference type="InterPro" id="IPR032710">
    <property type="entry name" value="NTF2-like_dom_sf"/>
</dbReference>
<dbReference type="SUPFAM" id="SSF54427">
    <property type="entry name" value="NTF2-like"/>
    <property type="match status" value="1"/>
</dbReference>
<dbReference type="AlphaFoldDB" id="A0A098GJT7"/>
<dbReference type="InterPro" id="IPR037401">
    <property type="entry name" value="SnoaL-like"/>
</dbReference>
<dbReference type="HOGENOM" id="CLU_1834192_0_0_6"/>
<organism evidence="2 4">
    <name type="scientific">Legionella micdadei</name>
    <name type="common">Tatlockia micdadei</name>
    <dbReference type="NCBI Taxonomy" id="451"/>
    <lineage>
        <taxon>Bacteria</taxon>
        <taxon>Pseudomonadati</taxon>
        <taxon>Pseudomonadota</taxon>
        <taxon>Gammaproteobacteria</taxon>
        <taxon>Legionellales</taxon>
        <taxon>Legionellaceae</taxon>
        <taxon>Legionella</taxon>
    </lineage>
</organism>
<dbReference type="Pfam" id="PF13474">
    <property type="entry name" value="SnoaL_3"/>
    <property type="match status" value="1"/>
</dbReference>
<name>A0A098GJT7_LEGMI</name>
<reference evidence="4" key="2">
    <citation type="submission" date="2014-09" db="EMBL/GenBank/DDBJ databases">
        <authorList>
            <person name="Gomez-Valero L."/>
        </authorList>
    </citation>
    <scope>NUCLEOTIDE SEQUENCE [LARGE SCALE GENOMIC DNA]</scope>
    <source>
        <strain evidence="4">ATCC33218</strain>
    </source>
</reference>
<dbReference type="RefSeq" id="WP_064102981.1">
    <property type="nucleotide sequence ID" value="NZ_CP020614.1"/>
</dbReference>
<evidence type="ECO:0000313" key="5">
    <source>
        <dbReference type="Proteomes" id="UP000182998"/>
    </source>
</evidence>
<accession>A0A098GJT7</accession>
<reference evidence="2" key="1">
    <citation type="submission" date="2014-09" db="EMBL/GenBank/DDBJ databases">
        <authorList>
            <person name="GOMEZ-VALERO Laura"/>
        </authorList>
    </citation>
    <scope>NUCLEOTIDE SEQUENCE</scope>
    <source>
        <strain evidence="2">ATCC33218</strain>
    </source>
</reference>
<dbReference type="STRING" id="451.B6N58_03710"/>
<dbReference type="Proteomes" id="UP000182998">
    <property type="component" value="Unassembled WGS sequence"/>
</dbReference>
<keyword evidence="5" id="KW-1185">Reference proteome</keyword>
<dbReference type="Proteomes" id="UP000032414">
    <property type="component" value="Chromosome I"/>
</dbReference>
<dbReference type="EMBL" id="FMVN01000005">
    <property type="protein sequence ID" value="SCY22702.1"/>
    <property type="molecule type" value="Genomic_DNA"/>
</dbReference>
<reference evidence="3 5" key="3">
    <citation type="submission" date="2016-10" db="EMBL/GenBank/DDBJ databases">
        <authorList>
            <person name="Varghese N."/>
            <person name="Submissions S."/>
        </authorList>
    </citation>
    <scope>NUCLEOTIDE SEQUENCE [LARGE SCALE GENOMIC DNA]</scope>
    <source>
        <strain evidence="3 5">ATCC 33218</strain>
    </source>
</reference>